<gene>
    <name evidence="1" type="ORF">HNR21_004763</name>
</gene>
<protein>
    <submittedName>
        <fullName evidence="1">Uncharacterized protein</fullName>
    </submittedName>
</protein>
<evidence type="ECO:0000313" key="1">
    <source>
        <dbReference type="EMBL" id="MBA9005881.1"/>
    </source>
</evidence>
<sequence>MALSHRHGSRAIKRNLANDPVRRSIRIRKAKVADATWREQLREVRWRRVVPARQDAVQSAAR</sequence>
<evidence type="ECO:0000313" key="2">
    <source>
        <dbReference type="Proteomes" id="UP000539313"/>
    </source>
</evidence>
<dbReference type="EMBL" id="JACJII010000001">
    <property type="protein sequence ID" value="MBA9005881.1"/>
    <property type="molecule type" value="Genomic_DNA"/>
</dbReference>
<accession>A0A7W3RAI1</accession>
<keyword evidence="2" id="KW-1185">Reference proteome</keyword>
<organism evidence="1 2">
    <name type="scientific">Thermomonospora cellulosilytica</name>
    <dbReference type="NCBI Taxonomy" id="1411118"/>
    <lineage>
        <taxon>Bacteria</taxon>
        <taxon>Bacillati</taxon>
        <taxon>Actinomycetota</taxon>
        <taxon>Actinomycetes</taxon>
        <taxon>Streptosporangiales</taxon>
        <taxon>Thermomonosporaceae</taxon>
        <taxon>Thermomonospora</taxon>
    </lineage>
</organism>
<dbReference type="Proteomes" id="UP000539313">
    <property type="component" value="Unassembled WGS sequence"/>
</dbReference>
<dbReference type="AlphaFoldDB" id="A0A7W3RAI1"/>
<name>A0A7W3RAI1_9ACTN</name>
<dbReference type="RefSeq" id="WP_182706939.1">
    <property type="nucleotide sequence ID" value="NZ_JACJII010000001.1"/>
</dbReference>
<comment type="caution">
    <text evidence="1">The sequence shown here is derived from an EMBL/GenBank/DDBJ whole genome shotgun (WGS) entry which is preliminary data.</text>
</comment>
<reference evidence="1 2" key="1">
    <citation type="submission" date="2020-08" db="EMBL/GenBank/DDBJ databases">
        <title>Sequencing the genomes of 1000 actinobacteria strains.</title>
        <authorList>
            <person name="Klenk H.-P."/>
        </authorList>
    </citation>
    <scope>NUCLEOTIDE SEQUENCE [LARGE SCALE GENOMIC DNA]</scope>
    <source>
        <strain evidence="1 2">DSM 45823</strain>
    </source>
</reference>
<proteinExistence type="predicted"/>